<dbReference type="Proteomes" id="UP000760472">
    <property type="component" value="Unassembled WGS sequence"/>
</dbReference>
<protein>
    <submittedName>
        <fullName evidence="3">EamA family transporter</fullName>
    </submittedName>
</protein>
<feature type="transmembrane region" description="Helical" evidence="1">
    <location>
        <begin position="208"/>
        <end position="231"/>
    </location>
</feature>
<evidence type="ECO:0000313" key="3">
    <source>
        <dbReference type="EMBL" id="MBN0987399.1"/>
    </source>
</evidence>
<feature type="transmembrane region" description="Helical" evidence="1">
    <location>
        <begin position="91"/>
        <end position="111"/>
    </location>
</feature>
<name>A0ABS2W6R6_9GAMM</name>
<evidence type="ECO:0000313" key="4">
    <source>
        <dbReference type="Proteomes" id="UP000760472"/>
    </source>
</evidence>
<dbReference type="InterPro" id="IPR037185">
    <property type="entry name" value="EmrE-like"/>
</dbReference>
<evidence type="ECO:0000259" key="2">
    <source>
        <dbReference type="Pfam" id="PF00892"/>
    </source>
</evidence>
<feature type="transmembrane region" description="Helical" evidence="1">
    <location>
        <begin position="173"/>
        <end position="196"/>
    </location>
</feature>
<dbReference type="Pfam" id="PF00892">
    <property type="entry name" value="EamA"/>
    <property type="match status" value="2"/>
</dbReference>
<keyword evidence="1" id="KW-1133">Transmembrane helix</keyword>
<accession>A0ABS2W6R6</accession>
<gene>
    <name evidence="3" type="ORF">JW498_08510</name>
</gene>
<feature type="domain" description="EamA" evidence="2">
    <location>
        <begin position="146"/>
        <end position="282"/>
    </location>
</feature>
<feature type="transmembrane region" description="Helical" evidence="1">
    <location>
        <begin position="34"/>
        <end position="52"/>
    </location>
</feature>
<feature type="transmembrane region" description="Helical" evidence="1">
    <location>
        <begin position="237"/>
        <end position="258"/>
    </location>
</feature>
<dbReference type="PANTHER" id="PTHR22911:SF137">
    <property type="entry name" value="SOLUTE CARRIER FAMILY 35 MEMBER G2-RELATED"/>
    <property type="match status" value="1"/>
</dbReference>
<dbReference type="RefSeq" id="WP_205209594.1">
    <property type="nucleotide sequence ID" value="NZ_JAFFZO010000007.1"/>
</dbReference>
<organism evidence="3 4">
    <name type="scientific">Amphritea pacifica</name>
    <dbReference type="NCBI Taxonomy" id="2811233"/>
    <lineage>
        <taxon>Bacteria</taxon>
        <taxon>Pseudomonadati</taxon>
        <taxon>Pseudomonadota</taxon>
        <taxon>Gammaproteobacteria</taxon>
        <taxon>Oceanospirillales</taxon>
        <taxon>Oceanospirillaceae</taxon>
        <taxon>Amphritea</taxon>
    </lineage>
</organism>
<feature type="transmembrane region" description="Helical" evidence="1">
    <location>
        <begin position="6"/>
        <end position="22"/>
    </location>
</feature>
<feature type="transmembrane region" description="Helical" evidence="1">
    <location>
        <begin position="117"/>
        <end position="138"/>
    </location>
</feature>
<keyword evidence="1" id="KW-0472">Membrane</keyword>
<proteinExistence type="predicted"/>
<dbReference type="PANTHER" id="PTHR22911">
    <property type="entry name" value="ACYL-MALONYL CONDENSING ENZYME-RELATED"/>
    <property type="match status" value="1"/>
</dbReference>
<keyword evidence="1" id="KW-0812">Transmembrane</keyword>
<dbReference type="InterPro" id="IPR000620">
    <property type="entry name" value="EamA_dom"/>
</dbReference>
<dbReference type="EMBL" id="JAFFZP010000010">
    <property type="protein sequence ID" value="MBN0987399.1"/>
    <property type="molecule type" value="Genomic_DNA"/>
</dbReference>
<sequence>MILEPEIAVVLSVMMHVTWNLIARYQSSAAMPLWWVLLTHLVILGPWGFWSLLTQVDWTLSFVLLLLVSASANVVYFMGLRQAYHHAPVPLVYPLVRSSPLLIAIWSVLLLGETLGAWAWTGIIVSVVGLMILAFSSGSPSDKRALPWAVVAMLGTSVYSLSDKAAVASLVNFGSIVGFISVGYLCSWLAMTLILYRSTGRWRPATMISPVALLAGGLCIGLAYALVVFAMKQMPSAVVVAYSNAGIIIASVISILFFQERTAWKQRVVAAVTILIGIVMIYQR</sequence>
<feature type="transmembrane region" description="Helical" evidence="1">
    <location>
        <begin position="267"/>
        <end position="283"/>
    </location>
</feature>
<comment type="caution">
    <text evidence="3">The sequence shown here is derived from an EMBL/GenBank/DDBJ whole genome shotgun (WGS) entry which is preliminary data.</text>
</comment>
<evidence type="ECO:0000256" key="1">
    <source>
        <dbReference type="SAM" id="Phobius"/>
    </source>
</evidence>
<reference evidence="3 4" key="1">
    <citation type="submission" date="2021-02" db="EMBL/GenBank/DDBJ databases">
        <title>A novel species of genus Amphritea isolated from a fishpond in China.</title>
        <authorList>
            <person name="Lu H."/>
        </authorList>
    </citation>
    <scope>NUCLEOTIDE SEQUENCE [LARGE SCALE GENOMIC DNA]</scope>
    <source>
        <strain evidence="3 4">RP18W</strain>
    </source>
</reference>
<feature type="transmembrane region" description="Helical" evidence="1">
    <location>
        <begin position="145"/>
        <end position="161"/>
    </location>
</feature>
<dbReference type="Gene3D" id="1.10.3730.20">
    <property type="match status" value="2"/>
</dbReference>
<feature type="transmembrane region" description="Helical" evidence="1">
    <location>
        <begin position="58"/>
        <end position="79"/>
    </location>
</feature>
<dbReference type="SUPFAM" id="SSF103481">
    <property type="entry name" value="Multidrug resistance efflux transporter EmrE"/>
    <property type="match status" value="2"/>
</dbReference>
<keyword evidence="4" id="KW-1185">Reference proteome</keyword>
<feature type="domain" description="EamA" evidence="2">
    <location>
        <begin position="7"/>
        <end position="134"/>
    </location>
</feature>